<dbReference type="InterPro" id="IPR003439">
    <property type="entry name" value="ABC_transporter-like_ATP-bd"/>
</dbReference>
<sequence>MVTESTKKNEEIRKVGAPPIPYIKLYRYADAWDCMLILAGTLAGIVHGAGLPVAVIFFGELTTRFTIYGRYQLCNLSYNSCFALNYTTLNESQWIETIRPKLESFKPETVEYVYWMIYVACGVFALGIIQVGAWSLQALRQTKIIRIAYFRSILRQEIAYHDLTSSGELNARLLSDIKRVMDGMGDKISFVIQHSSTAVVGFAIAFVYSWKLTLVTLTIAPFLGLSSALLLKISDVYTKKELEAYAKGGSVAEEAISAIKTVTAFGCQEKVVERYVQKLNRAKKVGIRRGFMTGLSIGLMYLSIFGMYALSFWYGTTLVLTEETSIGALTICFFSILVGSYSLGTAGSYFGSFSDAKAGAAKIFEVTDRIPDIDIFSNEGKDPSKTSGEIKFKDVFFSYPSRPQVEVLKGASFSIDHGKTTALVGQSGSGKSTITHLIQRFYDVSSGSIQVGGKMIDSVNLKKHRELIGVVAQEPVLFYTTIAENIRWGRKGITDEEVHEAAKTANAYNFIMELPKKFETLVGEGGGQMSGGQKQRIAIARAIARNPKILLLDEATSALDSGSEAIVQSALEKASAGRTTVVIAHRLSTIRNADKIIALVNGKVKEQGTHDELLQIPDGLYKNLIDMQAGKEEKYSDEDDTSGPRLSNADDGVFLANGRESFKRSLQRRSRRSRRSQSVRSNIQRKNSFQLVSPIPGISLRASMRNKDAGLKRSVVERYITKDEEEEQMQEDEELTEVPLTRILKMNKPEWGYMAAGLVFAAIAGSIDPLNAVVYSEVLRVFTESNREEQYRDARLHGLIFLGIGLVAFLSYLIEGTLFAKSGMELTTRLRHKALNAILRQEIAYFDNPINSTSFLIEKLSADASRVKGCTGVRMGTILKNFSTLAVSLGIAFAYGWKLALVILAFIPFIALSGYLELHFLTRAEEDDGDDDAGKISVEAISNIRTVASLTREQEIYDLYVSKLAATFKQAAGKAILIGVGYGFSQCVLYFAYGATFRLGIELIIIQEITFDNVFRVLTAVVFGGLAIGQNSSLAPDYAEAKVSASKIFALLDRTPKIDSYSKEGLCPAHCRGELKFKAVNFRYPCRSDVPVLRDCNIIIKPGQTVALVGKSGCGKSTAVQLLMRFYDPDQGQILLDDMDIRNLNVSWLRQQIGLVAQEPVLFDQSIEENIMTGDCSRTVTTAEVESVAESANIHSFISTLPSNYFTTVGHKGGQLSGGQKQRVAIARALLRDPKILLLDEATSALDTESERIVQSALDIAKQGRTCIVVAHRFSTVKHADQIVVLDSGSIAEAGTHEELIAKKGAYFSLVNSQMLTENGVIRMNKIISSSI</sequence>
<dbReference type="InterPro" id="IPR027417">
    <property type="entry name" value="P-loop_NTPase"/>
</dbReference>
<gene>
    <name evidence="12" type="ORF">CVLEPA_LOCUS14646</name>
</gene>
<evidence type="ECO:0000259" key="10">
    <source>
        <dbReference type="PROSITE" id="PS50893"/>
    </source>
</evidence>
<feature type="transmembrane region" description="Helical" evidence="9">
    <location>
        <begin position="214"/>
        <end position="231"/>
    </location>
</feature>
<feature type="transmembrane region" description="Helical" evidence="9">
    <location>
        <begin position="794"/>
        <end position="814"/>
    </location>
</feature>
<feature type="domain" description="ABC transporter" evidence="10">
    <location>
        <begin position="390"/>
        <end position="626"/>
    </location>
</feature>
<organism evidence="12 13">
    <name type="scientific">Clavelina lepadiformis</name>
    <name type="common">Light-bulb sea squirt</name>
    <name type="synonym">Ascidia lepadiformis</name>
    <dbReference type="NCBI Taxonomy" id="159417"/>
    <lineage>
        <taxon>Eukaryota</taxon>
        <taxon>Metazoa</taxon>
        <taxon>Chordata</taxon>
        <taxon>Tunicata</taxon>
        <taxon>Ascidiacea</taxon>
        <taxon>Aplousobranchia</taxon>
        <taxon>Clavelinidae</taxon>
        <taxon>Clavelina</taxon>
    </lineage>
</organism>
<keyword evidence="5" id="KW-0067">ATP-binding</keyword>
<evidence type="ECO:0000256" key="8">
    <source>
        <dbReference type="SAM" id="MobiDB-lite"/>
    </source>
</evidence>
<dbReference type="Gene3D" id="1.20.1560.10">
    <property type="entry name" value="ABC transporter type 1, transmembrane domain"/>
    <property type="match status" value="1"/>
</dbReference>
<name>A0ABP0FVE3_CLALP</name>
<evidence type="ECO:0000259" key="11">
    <source>
        <dbReference type="PROSITE" id="PS50929"/>
    </source>
</evidence>
<feature type="domain" description="ABC transmembrane type-1" evidence="11">
    <location>
        <begin position="38"/>
        <end position="355"/>
    </location>
</feature>
<feature type="domain" description="ABC transporter" evidence="10">
    <location>
        <begin position="1075"/>
        <end position="1313"/>
    </location>
</feature>
<feature type="transmembrane region" description="Helical" evidence="9">
    <location>
        <begin position="884"/>
        <end position="911"/>
    </location>
</feature>
<feature type="transmembrane region" description="Helical" evidence="9">
    <location>
        <begin position="188"/>
        <end position="208"/>
    </location>
</feature>
<dbReference type="InterPro" id="IPR017871">
    <property type="entry name" value="ABC_transporter-like_CS"/>
</dbReference>
<dbReference type="Pfam" id="PF00664">
    <property type="entry name" value="ABC_membrane"/>
    <property type="match status" value="2"/>
</dbReference>
<evidence type="ECO:0000313" key="12">
    <source>
        <dbReference type="EMBL" id="CAK8683586.1"/>
    </source>
</evidence>
<dbReference type="InterPro" id="IPR011527">
    <property type="entry name" value="ABC1_TM_dom"/>
</dbReference>
<evidence type="ECO:0000256" key="1">
    <source>
        <dbReference type="ARBA" id="ARBA00004141"/>
    </source>
</evidence>
<keyword evidence="4" id="KW-0547">Nucleotide-binding</keyword>
<dbReference type="Pfam" id="PF00005">
    <property type="entry name" value="ABC_tran"/>
    <property type="match status" value="2"/>
</dbReference>
<dbReference type="PROSITE" id="PS50893">
    <property type="entry name" value="ABC_TRANSPORTER_2"/>
    <property type="match status" value="2"/>
</dbReference>
<comment type="subcellular location">
    <subcellularLocation>
        <location evidence="1">Membrane</location>
        <topology evidence="1">Multi-pass membrane protein</topology>
    </subcellularLocation>
</comment>
<dbReference type="CDD" id="cd18578">
    <property type="entry name" value="ABC_6TM_Pgp_ABCB1_D2_like"/>
    <property type="match status" value="1"/>
</dbReference>
<comment type="caution">
    <text evidence="12">The sequence shown here is derived from an EMBL/GenBank/DDBJ whole genome shotgun (WGS) entry which is preliminary data.</text>
</comment>
<keyword evidence="13" id="KW-1185">Reference proteome</keyword>
<evidence type="ECO:0000256" key="4">
    <source>
        <dbReference type="ARBA" id="ARBA00022741"/>
    </source>
</evidence>
<keyword evidence="6 9" id="KW-1133">Transmembrane helix</keyword>
<feature type="domain" description="ABC transmembrane type-1" evidence="11">
    <location>
        <begin position="755"/>
        <end position="1040"/>
    </location>
</feature>
<feature type="transmembrane region" description="Helical" evidence="9">
    <location>
        <begin position="291"/>
        <end position="314"/>
    </location>
</feature>
<dbReference type="Gene3D" id="3.40.50.300">
    <property type="entry name" value="P-loop containing nucleotide triphosphate hydrolases"/>
    <property type="match status" value="2"/>
</dbReference>
<feature type="transmembrane region" description="Helical" evidence="9">
    <location>
        <begin position="34"/>
        <end position="58"/>
    </location>
</feature>
<dbReference type="PANTHER" id="PTHR43394:SF27">
    <property type="entry name" value="ATP-DEPENDENT TRANSLOCASE ABCB1-LIKE"/>
    <property type="match status" value="1"/>
</dbReference>
<evidence type="ECO:0000256" key="9">
    <source>
        <dbReference type="SAM" id="Phobius"/>
    </source>
</evidence>
<feature type="region of interest" description="Disordered" evidence="8">
    <location>
        <begin position="631"/>
        <end position="683"/>
    </location>
</feature>
<reference evidence="12 13" key="1">
    <citation type="submission" date="2024-02" db="EMBL/GenBank/DDBJ databases">
        <authorList>
            <person name="Daric V."/>
            <person name="Darras S."/>
        </authorList>
    </citation>
    <scope>NUCLEOTIDE SEQUENCE [LARGE SCALE GENOMIC DNA]</scope>
</reference>
<dbReference type="Proteomes" id="UP001642483">
    <property type="component" value="Unassembled WGS sequence"/>
</dbReference>
<proteinExistence type="inferred from homology"/>
<dbReference type="SUPFAM" id="SSF90123">
    <property type="entry name" value="ABC transporter transmembrane region"/>
    <property type="match status" value="2"/>
</dbReference>
<evidence type="ECO:0000256" key="7">
    <source>
        <dbReference type="ARBA" id="ARBA00023136"/>
    </source>
</evidence>
<evidence type="ECO:0000313" key="13">
    <source>
        <dbReference type="Proteomes" id="UP001642483"/>
    </source>
</evidence>
<comment type="similarity">
    <text evidence="2">Belongs to the ABC transporter superfamily. ABCB family. Multidrug resistance exporter (TC 3.A.1.201) subfamily.</text>
</comment>
<dbReference type="InterPro" id="IPR003593">
    <property type="entry name" value="AAA+_ATPase"/>
</dbReference>
<dbReference type="CDD" id="cd18577">
    <property type="entry name" value="ABC_6TM_Pgp_ABCB1_D1_like"/>
    <property type="match status" value="1"/>
</dbReference>
<dbReference type="EMBL" id="CAWYQH010000097">
    <property type="protein sequence ID" value="CAK8683586.1"/>
    <property type="molecule type" value="Genomic_DNA"/>
</dbReference>
<dbReference type="PROSITE" id="PS00211">
    <property type="entry name" value="ABC_TRANSPORTER_1"/>
    <property type="match status" value="2"/>
</dbReference>
<dbReference type="SUPFAM" id="SSF52540">
    <property type="entry name" value="P-loop containing nucleoside triphosphate hydrolases"/>
    <property type="match status" value="2"/>
</dbReference>
<dbReference type="InterPro" id="IPR036640">
    <property type="entry name" value="ABC1_TM_sf"/>
</dbReference>
<accession>A0ABP0FVE3</accession>
<dbReference type="InterPro" id="IPR039421">
    <property type="entry name" value="Type_1_exporter"/>
</dbReference>
<evidence type="ECO:0000256" key="5">
    <source>
        <dbReference type="ARBA" id="ARBA00022840"/>
    </source>
</evidence>
<dbReference type="SMART" id="SM00382">
    <property type="entry name" value="AAA"/>
    <property type="match status" value="2"/>
</dbReference>
<evidence type="ECO:0000256" key="3">
    <source>
        <dbReference type="ARBA" id="ARBA00022692"/>
    </source>
</evidence>
<feature type="compositionally biased region" description="Basic residues" evidence="8">
    <location>
        <begin position="665"/>
        <end position="677"/>
    </location>
</feature>
<feature type="transmembrane region" description="Helical" evidence="9">
    <location>
        <begin position="751"/>
        <end position="774"/>
    </location>
</feature>
<dbReference type="PROSITE" id="PS50929">
    <property type="entry name" value="ABC_TM1F"/>
    <property type="match status" value="2"/>
</dbReference>
<evidence type="ECO:0000256" key="6">
    <source>
        <dbReference type="ARBA" id="ARBA00022989"/>
    </source>
</evidence>
<keyword evidence="3 9" id="KW-0812">Transmembrane</keyword>
<feature type="transmembrane region" description="Helical" evidence="9">
    <location>
        <begin position="112"/>
        <end position="136"/>
    </location>
</feature>
<keyword evidence="7 9" id="KW-0472">Membrane</keyword>
<evidence type="ECO:0000256" key="2">
    <source>
        <dbReference type="ARBA" id="ARBA00007577"/>
    </source>
</evidence>
<dbReference type="PANTHER" id="PTHR43394">
    <property type="entry name" value="ATP-DEPENDENT PERMEASE MDL1, MITOCHONDRIAL"/>
    <property type="match status" value="1"/>
</dbReference>
<dbReference type="CDD" id="cd03249">
    <property type="entry name" value="ABC_MTABC3_MDL1_MDL2"/>
    <property type="match status" value="1"/>
</dbReference>
<protein>
    <submittedName>
        <fullName evidence="12">Uncharacterized protein</fullName>
    </submittedName>
</protein>